<reference evidence="1 2" key="1">
    <citation type="submission" date="2022-03" db="EMBL/GenBank/DDBJ databases">
        <title>Parabacteroides sp. nov. isolated from swine feces.</title>
        <authorList>
            <person name="Bak J.E."/>
        </authorList>
    </citation>
    <scope>NUCLEOTIDE SEQUENCE [LARGE SCALE GENOMIC DNA]</scope>
    <source>
        <strain evidence="1 2">AGMB00274</strain>
    </source>
</reference>
<evidence type="ECO:0000313" key="2">
    <source>
        <dbReference type="Proteomes" id="UP001165444"/>
    </source>
</evidence>
<accession>A0ABT0C3N7</accession>
<dbReference type="EMBL" id="JAKZMM010000038">
    <property type="protein sequence ID" value="MCJ2381617.1"/>
    <property type="molecule type" value="Genomic_DNA"/>
</dbReference>
<feature type="non-terminal residue" evidence="1">
    <location>
        <position position="1"/>
    </location>
</feature>
<comment type="caution">
    <text evidence="1">The sequence shown here is derived from an EMBL/GenBank/DDBJ whole genome shotgun (WGS) entry which is preliminary data.</text>
</comment>
<protein>
    <recommendedName>
        <fullName evidence="3">Maturase K</fullName>
    </recommendedName>
</protein>
<dbReference type="RefSeq" id="WP_243326025.1">
    <property type="nucleotide sequence ID" value="NZ_JAKZMM010000038.1"/>
</dbReference>
<evidence type="ECO:0008006" key="3">
    <source>
        <dbReference type="Google" id="ProtNLM"/>
    </source>
</evidence>
<evidence type="ECO:0000313" key="1">
    <source>
        <dbReference type="EMBL" id="MCJ2381617.1"/>
    </source>
</evidence>
<keyword evidence="2" id="KW-1185">Reference proteome</keyword>
<proteinExistence type="predicted"/>
<sequence length="114" mass="13412">VFAQDSVISRFKYFTDGIHSKYLYYCCICKFLKELLSFVSFETWCKGKDFYFYLPNFSKVFFDLFFRKFLSERLQDIRLDLPTSSLGFYLSGFLNPSFIMSPPHLSIAGAKVLL</sequence>
<organism evidence="1 2">
    <name type="scientific">Parabacteroides faecalis</name>
    <dbReference type="NCBI Taxonomy" id="2924040"/>
    <lineage>
        <taxon>Bacteria</taxon>
        <taxon>Pseudomonadati</taxon>
        <taxon>Bacteroidota</taxon>
        <taxon>Bacteroidia</taxon>
        <taxon>Bacteroidales</taxon>
        <taxon>Tannerellaceae</taxon>
        <taxon>Parabacteroides</taxon>
    </lineage>
</organism>
<dbReference type="Proteomes" id="UP001165444">
    <property type="component" value="Unassembled WGS sequence"/>
</dbReference>
<name>A0ABT0C3N7_9BACT</name>
<gene>
    <name evidence="1" type="ORF">MUN53_13535</name>
</gene>